<comment type="caution">
    <text evidence="2">The sequence shown here is derived from an EMBL/GenBank/DDBJ whole genome shotgun (WGS) entry which is preliminary data.</text>
</comment>
<feature type="transmembrane region" description="Helical" evidence="1">
    <location>
        <begin position="320"/>
        <end position="340"/>
    </location>
</feature>
<evidence type="ECO:0000313" key="3">
    <source>
        <dbReference type="Proteomes" id="UP000198287"/>
    </source>
</evidence>
<name>A0A226DRR8_FOLCA</name>
<reference evidence="2 3" key="1">
    <citation type="submission" date="2015-12" db="EMBL/GenBank/DDBJ databases">
        <title>The genome of Folsomia candida.</title>
        <authorList>
            <person name="Faddeeva A."/>
            <person name="Derks M.F."/>
            <person name="Anvar Y."/>
            <person name="Smit S."/>
            <person name="Van Straalen N."/>
            <person name="Roelofs D."/>
        </authorList>
    </citation>
    <scope>NUCLEOTIDE SEQUENCE [LARGE SCALE GENOMIC DNA]</scope>
    <source>
        <strain evidence="2 3">VU population</strain>
        <tissue evidence="2">Whole body</tissue>
    </source>
</reference>
<evidence type="ECO:0000313" key="2">
    <source>
        <dbReference type="EMBL" id="OXA47524.1"/>
    </source>
</evidence>
<sequence length="375" mass="42560">MSQLPKEVGVILVSSGLWGALDLYVKIHERNGLLYLNFFPSEKHLRVKQVLKSRITFLRGLTVFVVVHTAFCFVSLIVKFGSKGEVGDDLGNIGQTFLTFYIATLFSCMMATSVILSFWSEILCTMINTVSFMEERVSDISDKTNTSYPKSNKMLEHGLTTSLKLIYFIVPTLASVVILFDLDPAISLLPPLYPLTFPSLTAFVLRLTIILILATDIVKSAWFMLLMSLILLTTVMEWSRQMQNIVQNDTINHNKVIRTYREMLVWINFVNQEYCDLAIPPLICFGMGTLILTNYGTIQLYGALPAPLYALMPITSLNGLPFLAIILPTGSMVHVVATRFKEKLRWKLREKYEHRLFRSLKTMAVNIYKSIWKGG</sequence>
<gene>
    <name evidence="2" type="ORF">Fcan01_17955</name>
</gene>
<dbReference type="AlphaFoldDB" id="A0A226DRR8"/>
<dbReference type="Proteomes" id="UP000198287">
    <property type="component" value="Unassembled WGS sequence"/>
</dbReference>
<organism evidence="2 3">
    <name type="scientific">Folsomia candida</name>
    <name type="common">Springtail</name>
    <dbReference type="NCBI Taxonomy" id="158441"/>
    <lineage>
        <taxon>Eukaryota</taxon>
        <taxon>Metazoa</taxon>
        <taxon>Ecdysozoa</taxon>
        <taxon>Arthropoda</taxon>
        <taxon>Hexapoda</taxon>
        <taxon>Collembola</taxon>
        <taxon>Entomobryomorpha</taxon>
        <taxon>Isotomoidea</taxon>
        <taxon>Isotomidae</taxon>
        <taxon>Proisotominae</taxon>
        <taxon>Folsomia</taxon>
    </lineage>
</organism>
<feature type="transmembrane region" description="Helical" evidence="1">
    <location>
        <begin position="163"/>
        <end position="180"/>
    </location>
</feature>
<feature type="transmembrane region" description="Helical" evidence="1">
    <location>
        <begin position="56"/>
        <end position="78"/>
    </location>
</feature>
<feature type="transmembrane region" description="Helical" evidence="1">
    <location>
        <begin position="98"/>
        <end position="119"/>
    </location>
</feature>
<keyword evidence="1" id="KW-0472">Membrane</keyword>
<proteinExistence type="predicted"/>
<accession>A0A226DRR8</accession>
<protein>
    <submittedName>
        <fullName evidence="2">Uncharacterized protein</fullName>
    </submittedName>
</protein>
<feature type="transmembrane region" description="Helical" evidence="1">
    <location>
        <begin position="221"/>
        <end position="239"/>
    </location>
</feature>
<evidence type="ECO:0000256" key="1">
    <source>
        <dbReference type="SAM" id="Phobius"/>
    </source>
</evidence>
<keyword evidence="1" id="KW-1133">Transmembrane helix</keyword>
<keyword evidence="3" id="KW-1185">Reference proteome</keyword>
<keyword evidence="1" id="KW-0812">Transmembrane</keyword>
<dbReference type="EMBL" id="LNIX01000013">
    <property type="protein sequence ID" value="OXA47524.1"/>
    <property type="molecule type" value="Genomic_DNA"/>
</dbReference>